<protein>
    <submittedName>
        <fullName evidence="1">Uncharacterized protein</fullName>
    </submittedName>
</protein>
<name>A0A401Z6J4_9ACTN</name>
<sequence>MIFRERALSKAVDRLERALEEQDEVLLNEAFHALSGAIQDAKPASRVEAGPRMAALLPRVPMGAEGILAVMVGACVEHGADPQACSEPILAGVGEAMRDVMEFPALWEDTVGGELPERNHLVLGEVVERIAAIGGMDARKFGAVSAWMQLPLWEMAGVAVLLHAGVRRAAQADGTLVALVEEAARGDADLKCLRYLLKMFEDEPLVVLHRPSGTGYRVRVTRIGDNFQLHTLLAHLLVGGGHIAGDAPSAEVVAAYRDAVPDGQPQATGVFNLCAADGSWIWNEGCPADIPLVDGERLLVLDPPTYGRTWNAGRFYPALPGDLTLEAVLTRADTEAYLAKTGPTRAWPDAA</sequence>
<accession>A0A401Z6J4</accession>
<dbReference type="RefSeq" id="WP_126643927.1">
    <property type="nucleotide sequence ID" value="NZ_BIFH01000064.1"/>
</dbReference>
<reference evidence="1 2" key="1">
    <citation type="submission" date="2018-12" db="EMBL/GenBank/DDBJ databases">
        <title>Draft genome sequence of Embleya hyalina NBRC 13850T.</title>
        <authorList>
            <person name="Komaki H."/>
            <person name="Hosoyama A."/>
            <person name="Kimura A."/>
            <person name="Ichikawa N."/>
            <person name="Tamura T."/>
        </authorList>
    </citation>
    <scope>NUCLEOTIDE SEQUENCE [LARGE SCALE GENOMIC DNA]</scope>
    <source>
        <strain evidence="1 2">NBRC 13850</strain>
    </source>
</reference>
<gene>
    <name evidence="1" type="ORF">EHYA_10213</name>
</gene>
<dbReference type="EMBL" id="BIFH01000064">
    <property type="protein sequence ID" value="GCE02436.1"/>
    <property type="molecule type" value="Genomic_DNA"/>
</dbReference>
<evidence type="ECO:0000313" key="2">
    <source>
        <dbReference type="Proteomes" id="UP000286931"/>
    </source>
</evidence>
<organism evidence="1 2">
    <name type="scientific">Embleya hyalina</name>
    <dbReference type="NCBI Taxonomy" id="516124"/>
    <lineage>
        <taxon>Bacteria</taxon>
        <taxon>Bacillati</taxon>
        <taxon>Actinomycetota</taxon>
        <taxon>Actinomycetes</taxon>
        <taxon>Kitasatosporales</taxon>
        <taxon>Streptomycetaceae</taxon>
        <taxon>Embleya</taxon>
    </lineage>
</organism>
<proteinExistence type="predicted"/>
<dbReference type="Proteomes" id="UP000286931">
    <property type="component" value="Unassembled WGS sequence"/>
</dbReference>
<keyword evidence="2" id="KW-1185">Reference proteome</keyword>
<dbReference type="OrthoDB" id="4308386at2"/>
<dbReference type="AlphaFoldDB" id="A0A401Z6J4"/>
<comment type="caution">
    <text evidence="1">The sequence shown here is derived from an EMBL/GenBank/DDBJ whole genome shotgun (WGS) entry which is preliminary data.</text>
</comment>
<evidence type="ECO:0000313" key="1">
    <source>
        <dbReference type="EMBL" id="GCE02436.1"/>
    </source>
</evidence>